<dbReference type="SMART" id="SM00028">
    <property type="entry name" value="TPR"/>
    <property type="match status" value="7"/>
</dbReference>
<feature type="signal peptide" evidence="3">
    <location>
        <begin position="1"/>
        <end position="20"/>
    </location>
</feature>
<feature type="repeat" description="TPR" evidence="2">
    <location>
        <begin position="453"/>
        <end position="486"/>
    </location>
</feature>
<dbReference type="PROSITE" id="PS50005">
    <property type="entry name" value="TPR"/>
    <property type="match status" value="4"/>
</dbReference>
<comment type="caution">
    <text evidence="4">The sequence shown here is derived from an EMBL/GenBank/DDBJ whole genome shotgun (WGS) entry which is preliminary data.</text>
</comment>
<dbReference type="InterPro" id="IPR014784">
    <property type="entry name" value="Cu2_ascorb_mOase-like_C"/>
</dbReference>
<keyword evidence="3" id="KW-0732">Signal</keyword>
<gene>
    <name evidence="4" type="ORF">ACFPT7_17250</name>
</gene>
<dbReference type="InterPro" id="IPR019734">
    <property type="entry name" value="TPR_rpt"/>
</dbReference>
<dbReference type="InterPro" id="IPR036939">
    <property type="entry name" value="Cu2_ascorb_mOase_N_sf"/>
</dbReference>
<protein>
    <submittedName>
        <fullName evidence="4">Tetratricopeptide repeat protein</fullName>
    </submittedName>
</protein>
<evidence type="ECO:0000313" key="4">
    <source>
        <dbReference type="EMBL" id="MFC5864056.1"/>
    </source>
</evidence>
<dbReference type="Proteomes" id="UP001596091">
    <property type="component" value="Unassembled WGS sequence"/>
</dbReference>
<reference evidence="5" key="1">
    <citation type="journal article" date="2019" name="Int. J. Syst. Evol. Microbiol.">
        <title>The Global Catalogue of Microorganisms (GCM) 10K type strain sequencing project: providing services to taxonomists for standard genome sequencing and annotation.</title>
        <authorList>
            <consortium name="The Broad Institute Genomics Platform"/>
            <consortium name="The Broad Institute Genome Sequencing Center for Infectious Disease"/>
            <person name="Wu L."/>
            <person name="Ma J."/>
        </authorList>
    </citation>
    <scope>NUCLEOTIDE SEQUENCE [LARGE SCALE GENOMIC DNA]</scope>
    <source>
        <strain evidence="5">JCM 4087</strain>
    </source>
</reference>
<dbReference type="PANTHER" id="PTHR44216">
    <property type="entry name" value="PROTEIN O-MANNOSYL-TRANSFERASE TMTC2"/>
    <property type="match status" value="1"/>
</dbReference>
<evidence type="ECO:0000256" key="1">
    <source>
        <dbReference type="ARBA" id="ARBA00023157"/>
    </source>
</evidence>
<keyword evidence="2" id="KW-0802">TPR repeat</keyword>
<name>A0ABW1EIE3_9BACT</name>
<evidence type="ECO:0000256" key="2">
    <source>
        <dbReference type="PROSITE-ProRule" id="PRU00339"/>
    </source>
</evidence>
<evidence type="ECO:0000256" key="3">
    <source>
        <dbReference type="SAM" id="SignalP"/>
    </source>
</evidence>
<dbReference type="SUPFAM" id="SSF49742">
    <property type="entry name" value="PHM/PNGase F"/>
    <property type="match status" value="2"/>
</dbReference>
<dbReference type="InterPro" id="IPR052384">
    <property type="entry name" value="TMTC_O-mannosyltransferase"/>
</dbReference>
<proteinExistence type="predicted"/>
<dbReference type="Gene3D" id="2.60.120.310">
    <property type="entry name" value="Copper type II, ascorbate-dependent monooxygenase, N-terminal domain"/>
    <property type="match status" value="1"/>
</dbReference>
<dbReference type="Pfam" id="PF13374">
    <property type="entry name" value="TPR_10"/>
    <property type="match status" value="1"/>
</dbReference>
<dbReference type="Gene3D" id="1.25.40.10">
    <property type="entry name" value="Tetratricopeptide repeat domain"/>
    <property type="match status" value="4"/>
</dbReference>
<dbReference type="EMBL" id="JBHSPH010000008">
    <property type="protein sequence ID" value="MFC5864056.1"/>
    <property type="molecule type" value="Genomic_DNA"/>
</dbReference>
<organism evidence="4 5">
    <name type="scientific">Acidicapsa dinghuensis</name>
    <dbReference type="NCBI Taxonomy" id="2218256"/>
    <lineage>
        <taxon>Bacteria</taxon>
        <taxon>Pseudomonadati</taxon>
        <taxon>Acidobacteriota</taxon>
        <taxon>Terriglobia</taxon>
        <taxon>Terriglobales</taxon>
        <taxon>Acidobacteriaceae</taxon>
        <taxon>Acidicapsa</taxon>
    </lineage>
</organism>
<sequence length="740" mass="81690">MIRSLLSLLLFAVIPTAALAKPPKNTTATETKNLTWSHDIAPILYGHCTTCHHPGGAGPFSLLTYADAKRRASQIVEVTQSHFMPPWLPEPGYGDFADNRRLSNGDVAKLKQWFQAGMPQGDLSEAPTAPAYDAKWQLGKPDLVLKQGEPFTLPAGGTDVFRNFVFPYPLKTSHYIRAMEIRPGAPQVVHHANILIDRMESFREQHPDEWRAGVPGMEILLDSGNTFDPDSHFLFWKPDTPAIIEPQGMPWRLDPGNDLILNTHLKPSGKSETIDSEIGLYFTDIPPDKQPMLLQLDADDKLDIPAGDNHFVVEDSLRLPVDVEVLGIYPHAHYLGKDMQGWAILPDGRKEWLIWIRDWDIDRQSVYRYKQPLELPRGTVLHMKYLYDNSASNPRNPHDPPIRVREGNRSEDEMAHMWLQVLLVHTKPGDPDPRLQLEEAWMRDRLTRTPNDRVSLYNLGAALAGQGKYKEAAAIYEQDSKLHPNDARVLTAFGAALDGEGNWQQARALLQQAASATEASRAQHCDAAFDLADLDARRSQANAEQEFREELASCPDDAEGHASLGSLLLAGGQTQEAESELQRSLAINANNLDAQLALADAQLSAGDATHAMRLLQTAIQAHPSSADAHTQLARAYGISGDLNNAETELNRAAVLKPDDASIHSALSQVMAQNGNLDGAITEQQQALKLFAQDADGWNNLGVLEARKGDSASARKDFERALAIQPDHAQARANLAHLAAQ</sequence>
<feature type="chain" id="PRO_5046596368" evidence="3">
    <location>
        <begin position="21"/>
        <end position="740"/>
    </location>
</feature>
<dbReference type="Pfam" id="PF13432">
    <property type="entry name" value="TPR_16"/>
    <property type="match status" value="1"/>
</dbReference>
<feature type="repeat" description="TPR" evidence="2">
    <location>
        <begin position="694"/>
        <end position="727"/>
    </location>
</feature>
<dbReference type="InterPro" id="IPR008977">
    <property type="entry name" value="PHM/PNGase_F_dom_sf"/>
</dbReference>
<evidence type="ECO:0000313" key="5">
    <source>
        <dbReference type="Proteomes" id="UP001596091"/>
    </source>
</evidence>
<dbReference type="RefSeq" id="WP_263340994.1">
    <property type="nucleotide sequence ID" value="NZ_JAGSYH010000006.1"/>
</dbReference>
<dbReference type="Pfam" id="PF14559">
    <property type="entry name" value="TPR_19"/>
    <property type="match status" value="1"/>
</dbReference>
<keyword evidence="5" id="KW-1185">Reference proteome</keyword>
<accession>A0ABW1EIE3</accession>
<dbReference type="InterPro" id="IPR011990">
    <property type="entry name" value="TPR-like_helical_dom_sf"/>
</dbReference>
<dbReference type="Gene3D" id="2.60.120.230">
    <property type="match status" value="1"/>
</dbReference>
<keyword evidence="1" id="KW-1015">Disulfide bond</keyword>
<feature type="repeat" description="TPR" evidence="2">
    <location>
        <begin position="558"/>
        <end position="591"/>
    </location>
</feature>
<dbReference type="PANTHER" id="PTHR44216:SF3">
    <property type="entry name" value="PROTEIN O-MANNOSYL-TRANSFERASE TMTC2"/>
    <property type="match status" value="1"/>
</dbReference>
<dbReference type="SUPFAM" id="SSF48452">
    <property type="entry name" value="TPR-like"/>
    <property type="match status" value="2"/>
</dbReference>
<feature type="repeat" description="TPR" evidence="2">
    <location>
        <begin position="626"/>
        <end position="659"/>
    </location>
</feature>